<sequence length="278" mass="29862">MLNLLVPTEPHDVMGSVLQTALLCQRRFESYVESFALRPAIPDYVPIDMVSGLAWHVDEKADEDARRESHAIFTKFAEANDLPAARPGIVEPGWGWHPKAPAGDAFLASHARIFDVTILGRPISGKAVPSMATLEAALFESGRPILIAPPTPPTSIGETVVIAWNGSSETARTVAYAGPFLRQAKQILVLTIEGWTTQGPTGEQLAMSLRRNEVAAEAIHVAPGRRSMGEVILEETTARGGDLLLKGAYTQSRLRQMIFGGATAHVLAAADVPVLMAN</sequence>
<dbReference type="OrthoDB" id="9804721at2"/>
<dbReference type="EMBL" id="SNZR01000011">
    <property type="protein sequence ID" value="TDR93674.1"/>
    <property type="molecule type" value="Genomic_DNA"/>
</dbReference>
<dbReference type="Proteomes" id="UP000295122">
    <property type="component" value="Unassembled WGS sequence"/>
</dbReference>
<proteinExistence type="predicted"/>
<evidence type="ECO:0000313" key="3">
    <source>
        <dbReference type="Proteomes" id="UP000295122"/>
    </source>
</evidence>
<dbReference type="CDD" id="cd00293">
    <property type="entry name" value="USP-like"/>
    <property type="match status" value="1"/>
</dbReference>
<evidence type="ECO:0000313" key="2">
    <source>
        <dbReference type="EMBL" id="TDR93674.1"/>
    </source>
</evidence>
<dbReference type="RefSeq" id="WP_133768654.1">
    <property type="nucleotide sequence ID" value="NZ_SNZR01000011.1"/>
</dbReference>
<accession>A0A4R7C548</accession>
<dbReference type="Pfam" id="PF00582">
    <property type="entry name" value="Usp"/>
    <property type="match status" value="1"/>
</dbReference>
<name>A0A4R7C548_9HYPH</name>
<feature type="domain" description="UspA" evidence="1">
    <location>
        <begin position="203"/>
        <end position="276"/>
    </location>
</feature>
<comment type="caution">
    <text evidence="2">The sequence shown here is derived from an EMBL/GenBank/DDBJ whole genome shotgun (WGS) entry which is preliminary data.</text>
</comment>
<dbReference type="SUPFAM" id="SSF52402">
    <property type="entry name" value="Adenine nucleotide alpha hydrolases-like"/>
    <property type="match status" value="1"/>
</dbReference>
<evidence type="ECO:0000259" key="1">
    <source>
        <dbReference type="Pfam" id="PF00582"/>
    </source>
</evidence>
<organism evidence="2 3">
    <name type="scientific">Enterovirga rhinocerotis</name>
    <dbReference type="NCBI Taxonomy" id="1339210"/>
    <lineage>
        <taxon>Bacteria</taxon>
        <taxon>Pseudomonadati</taxon>
        <taxon>Pseudomonadota</taxon>
        <taxon>Alphaproteobacteria</taxon>
        <taxon>Hyphomicrobiales</taxon>
        <taxon>Methylobacteriaceae</taxon>
        <taxon>Enterovirga</taxon>
    </lineage>
</organism>
<keyword evidence="3" id="KW-1185">Reference proteome</keyword>
<reference evidence="2 3" key="1">
    <citation type="submission" date="2019-03" db="EMBL/GenBank/DDBJ databases">
        <title>Genomic Encyclopedia of Type Strains, Phase IV (KMG-IV): sequencing the most valuable type-strain genomes for metagenomic binning, comparative biology and taxonomic classification.</title>
        <authorList>
            <person name="Goeker M."/>
        </authorList>
    </citation>
    <scope>NUCLEOTIDE SEQUENCE [LARGE SCALE GENOMIC DNA]</scope>
    <source>
        <strain evidence="2 3">DSM 25903</strain>
    </source>
</reference>
<dbReference type="Gene3D" id="3.40.50.12370">
    <property type="match status" value="1"/>
</dbReference>
<gene>
    <name evidence="2" type="ORF">EV668_0939</name>
</gene>
<dbReference type="AlphaFoldDB" id="A0A4R7C548"/>
<dbReference type="InterPro" id="IPR006016">
    <property type="entry name" value="UspA"/>
</dbReference>
<protein>
    <submittedName>
        <fullName evidence="2">Universal stress protein family protein</fullName>
    </submittedName>
</protein>